<dbReference type="PROSITE" id="PS50853">
    <property type="entry name" value="FN3"/>
    <property type="match status" value="1"/>
</dbReference>
<dbReference type="GO" id="GO:0004896">
    <property type="term" value="F:cytokine receptor activity"/>
    <property type="evidence" value="ECO:0007669"/>
    <property type="project" value="InterPro"/>
</dbReference>
<keyword evidence="5 9" id="KW-0472">Membrane</keyword>
<organism evidence="12 13">
    <name type="scientific">Dicentrarchus labrax</name>
    <name type="common">European seabass</name>
    <name type="synonym">Morone labrax</name>
    <dbReference type="NCBI Taxonomy" id="13489"/>
    <lineage>
        <taxon>Eukaryota</taxon>
        <taxon>Metazoa</taxon>
        <taxon>Chordata</taxon>
        <taxon>Craniata</taxon>
        <taxon>Vertebrata</taxon>
        <taxon>Euteleostomi</taxon>
        <taxon>Actinopterygii</taxon>
        <taxon>Neopterygii</taxon>
        <taxon>Teleostei</taxon>
        <taxon>Neoteleostei</taxon>
        <taxon>Acanthomorphata</taxon>
        <taxon>Eupercaria</taxon>
        <taxon>Moronidae</taxon>
        <taxon>Dicentrarchus</taxon>
    </lineage>
</organism>
<reference evidence="12" key="1">
    <citation type="submission" date="2025-08" db="UniProtKB">
        <authorList>
            <consortium name="Ensembl"/>
        </authorList>
    </citation>
    <scope>IDENTIFICATION</scope>
</reference>
<evidence type="ECO:0000256" key="3">
    <source>
        <dbReference type="ARBA" id="ARBA00022729"/>
    </source>
</evidence>
<evidence type="ECO:0000256" key="7">
    <source>
        <dbReference type="ARBA" id="ARBA00023180"/>
    </source>
</evidence>
<feature type="compositionally biased region" description="Low complexity" evidence="8">
    <location>
        <begin position="342"/>
        <end position="370"/>
    </location>
</feature>
<name>A0A8P4GRH7_DICLA</name>
<gene>
    <name evidence="12" type="primary">il7r</name>
</gene>
<evidence type="ECO:0000256" key="5">
    <source>
        <dbReference type="ARBA" id="ARBA00023136"/>
    </source>
</evidence>
<dbReference type="InterPro" id="IPR013783">
    <property type="entry name" value="Ig-like_fold"/>
</dbReference>
<dbReference type="PANTHER" id="PTHR23037:SF27">
    <property type="entry name" value="INTERLEUKIN-7 RECEPTOR SUBUNIT ALPHA"/>
    <property type="match status" value="1"/>
</dbReference>
<comment type="subcellular location">
    <subcellularLocation>
        <location evidence="1">Membrane</location>
        <topology evidence="1">Single-pass type I membrane protein</topology>
    </subcellularLocation>
</comment>
<feature type="signal peptide" evidence="10">
    <location>
        <begin position="1"/>
        <end position="21"/>
    </location>
</feature>
<evidence type="ECO:0000256" key="8">
    <source>
        <dbReference type="SAM" id="MobiDB-lite"/>
    </source>
</evidence>
<dbReference type="CTD" id="3575"/>
<keyword evidence="4 9" id="KW-1133">Transmembrane helix</keyword>
<evidence type="ECO:0000313" key="13">
    <source>
        <dbReference type="Proteomes" id="UP000694389"/>
    </source>
</evidence>
<sequence>MPSGCWITVWLLLLLPAVTQAQSGEEETDTEPRLSCTSHIMTEQSSLTCELVGGKNYNEDDEDDEADGIEKMTVCYTDWSEPDQKKCVEDFGDTVSSQNLNPVNHFSVTAHLKRGGKVTAMIDLKKIVKPRSPEVWNVTFNQESNQAVIYIRTPYHREFLKKENQLFQLHIWTAGSTKILNISSLEMKIDMEHLQQNTEYHVKVRAIPQLFLAGTWSDWSETFSFFTPAGDKVKKETDERQETYTLIVCLVLLVVLTFSVVFFWKNKIFTYMWPSIPHPKHTLVQICKPNKGLLLNFKPEVFSALKVYPMEKTEEQPCDETEPSIAASAPAAESTQSNHACSTQSSDCSRSTTSVSTEELELSALLSRSSSDGEDSLQSTSPSPIRDLQFGETPHAPQRGCSSEGNEAELFGVSQQEEAYVTMSSFYQIK</sequence>
<dbReference type="PROSITE" id="PS01355">
    <property type="entry name" value="HEMATOPO_REC_S_F1"/>
    <property type="match status" value="1"/>
</dbReference>
<evidence type="ECO:0000256" key="1">
    <source>
        <dbReference type="ARBA" id="ARBA00004479"/>
    </source>
</evidence>
<keyword evidence="6" id="KW-0675">Receptor</keyword>
<feature type="domain" description="Fibronectin type-III" evidence="11">
    <location>
        <begin position="129"/>
        <end position="230"/>
    </location>
</feature>
<accession>A0A8P4GRH7</accession>
<reference evidence="12" key="2">
    <citation type="submission" date="2025-09" db="UniProtKB">
        <authorList>
            <consortium name="Ensembl"/>
        </authorList>
    </citation>
    <scope>IDENTIFICATION</scope>
</reference>
<evidence type="ECO:0000256" key="10">
    <source>
        <dbReference type="SAM" id="SignalP"/>
    </source>
</evidence>
<dbReference type="SUPFAM" id="SSF49265">
    <property type="entry name" value="Fibronectin type III"/>
    <property type="match status" value="1"/>
</dbReference>
<evidence type="ECO:0000256" key="6">
    <source>
        <dbReference type="ARBA" id="ARBA00023170"/>
    </source>
</evidence>
<dbReference type="Gene3D" id="2.60.40.10">
    <property type="entry name" value="Immunoglobulins"/>
    <property type="match status" value="1"/>
</dbReference>
<dbReference type="OMA" id="QIHRVDD"/>
<feature type="compositionally biased region" description="Low complexity" evidence="8">
    <location>
        <begin position="323"/>
        <end position="335"/>
    </location>
</feature>
<evidence type="ECO:0000256" key="9">
    <source>
        <dbReference type="SAM" id="Phobius"/>
    </source>
</evidence>
<evidence type="ECO:0000256" key="2">
    <source>
        <dbReference type="ARBA" id="ARBA00022692"/>
    </source>
</evidence>
<dbReference type="Ensembl" id="ENSDLAT00005083661.1">
    <property type="protein sequence ID" value="ENSDLAP00005080813.1"/>
    <property type="gene ID" value="ENSDLAG00005028224.1"/>
</dbReference>
<evidence type="ECO:0000259" key="11">
    <source>
        <dbReference type="PROSITE" id="PS50853"/>
    </source>
</evidence>
<dbReference type="AlphaFoldDB" id="A0A8P4GRH7"/>
<feature type="chain" id="PRO_5035846905" description="Fibronectin type-III domain-containing protein" evidence="10">
    <location>
        <begin position="22"/>
        <end position="430"/>
    </location>
</feature>
<feature type="transmembrane region" description="Helical" evidence="9">
    <location>
        <begin position="244"/>
        <end position="264"/>
    </location>
</feature>
<dbReference type="GeneTree" id="ENSGT00510000049239"/>
<keyword evidence="3 10" id="KW-0732">Signal</keyword>
<dbReference type="InterPro" id="IPR003531">
    <property type="entry name" value="Hempt_rcpt_S_F1_CS"/>
</dbReference>
<proteinExistence type="predicted"/>
<feature type="region of interest" description="Disordered" evidence="8">
    <location>
        <begin position="313"/>
        <end position="406"/>
    </location>
</feature>
<keyword evidence="7" id="KW-0325">Glycoprotein</keyword>
<dbReference type="RefSeq" id="XP_051249892.1">
    <property type="nucleotide sequence ID" value="XM_051393932.1"/>
</dbReference>
<keyword evidence="13" id="KW-1185">Reference proteome</keyword>
<dbReference type="InterPro" id="IPR036116">
    <property type="entry name" value="FN3_sf"/>
</dbReference>
<dbReference type="PANTHER" id="PTHR23037">
    <property type="entry name" value="CYTOKINE RECEPTOR"/>
    <property type="match status" value="1"/>
</dbReference>
<keyword evidence="2 9" id="KW-0812">Transmembrane</keyword>
<dbReference type="OrthoDB" id="8611929at2759"/>
<dbReference type="InterPro" id="IPR003961">
    <property type="entry name" value="FN3_dom"/>
</dbReference>
<evidence type="ECO:0000313" key="12">
    <source>
        <dbReference type="Ensembl" id="ENSDLAP00005080813.1"/>
    </source>
</evidence>
<evidence type="ECO:0000256" key="4">
    <source>
        <dbReference type="ARBA" id="ARBA00022989"/>
    </source>
</evidence>
<dbReference type="GO" id="GO:0030097">
    <property type="term" value="P:hemopoiesis"/>
    <property type="evidence" value="ECO:0007669"/>
    <property type="project" value="TreeGrafter"/>
</dbReference>
<dbReference type="GeneID" id="127359791"/>
<dbReference type="Proteomes" id="UP000694389">
    <property type="component" value="Unassembled WGS sequence"/>
</dbReference>
<dbReference type="GO" id="GO:0046427">
    <property type="term" value="P:positive regulation of receptor signaling pathway via JAK-STAT"/>
    <property type="evidence" value="ECO:0007669"/>
    <property type="project" value="TreeGrafter"/>
</dbReference>
<dbReference type="GO" id="GO:0009897">
    <property type="term" value="C:external side of plasma membrane"/>
    <property type="evidence" value="ECO:0007669"/>
    <property type="project" value="TreeGrafter"/>
</dbReference>
<protein>
    <recommendedName>
        <fullName evidence="11">Fibronectin type-III domain-containing protein</fullName>
    </recommendedName>
</protein>